<dbReference type="Gene3D" id="3.90.226.10">
    <property type="entry name" value="2-enoyl-CoA Hydratase, Chain A, domain 1"/>
    <property type="match status" value="1"/>
</dbReference>
<sequence>MNLVISRPYLSRYFLCTQKRLFAQVSNPSSIKEPVVLTENFKNKRTMILNRPHQLNSFTNTMLDIMFPHLKAWEQSDNIDMIILKGRGRAFSSGGDLKFIASSVEDPSNSKDFNYFIDTFYDMIHFIGTMQTPIISFMDGITMGGGCSFSALSHFGVATENTKMAMPETRFGHFCDGGSNFFLSRLNGNLGKYIALCAQTVVAEDVLYEEICSFKFSGLATHFVPSIQLEYLQDSLLWLENPRVDTINNTIEKFAVKPNHIPSSSDLLGENRKIIDECFRFNTIGKILKALEKEGSKFSLQAIDSICQGSPIGVTLTLEQLNKSSRLSLGQCLRMEHQAWQISAYQPDFQEGIMSTMIKKKPPQWSRQSFSQVDLEKDILLKYFQTNMRELVFFSQDRDCYSTKQCREYGLPSEKEVRIAKIHNNLKSDKDVVSWFINKRNNKFGVRQEVEEIVSRI</sequence>
<dbReference type="SUPFAM" id="SSF52096">
    <property type="entry name" value="ClpP/crotonase"/>
    <property type="match status" value="1"/>
</dbReference>
<comment type="catalytic activity">
    <reaction evidence="1">
        <text>3-hydroxy-2-methylpropanoyl-CoA + H2O = 3-hydroxy-2-methylpropanoate + CoA + H(+)</text>
        <dbReference type="Rhea" id="RHEA:20888"/>
        <dbReference type="ChEBI" id="CHEBI:11805"/>
        <dbReference type="ChEBI" id="CHEBI:15377"/>
        <dbReference type="ChEBI" id="CHEBI:15378"/>
        <dbReference type="ChEBI" id="CHEBI:57287"/>
        <dbReference type="ChEBI" id="CHEBI:57340"/>
        <dbReference type="EC" id="3.1.2.4"/>
    </reaction>
</comment>
<dbReference type="PANTHER" id="PTHR43176:SF3">
    <property type="entry name" value="3-HYDROXYISOBUTYRYL-COA HYDROLASE, MITOCHONDRIAL"/>
    <property type="match status" value="1"/>
</dbReference>
<accession>A0A8H7STR2</accession>
<evidence type="ECO:0000256" key="2">
    <source>
        <dbReference type="ARBA" id="ARBA00011915"/>
    </source>
</evidence>
<feature type="domain" description="Enoyl-CoA hydratase/isomerase" evidence="4">
    <location>
        <begin position="45"/>
        <end position="376"/>
    </location>
</feature>
<dbReference type="AlphaFoldDB" id="A0A8H7STR2"/>
<evidence type="ECO:0000313" key="6">
    <source>
        <dbReference type="Proteomes" id="UP000613177"/>
    </source>
</evidence>
<comment type="caution">
    <text evidence="5">The sequence shown here is derived from an EMBL/GenBank/DDBJ whole genome shotgun (WGS) entry which is preliminary data.</text>
</comment>
<dbReference type="GO" id="GO:0003860">
    <property type="term" value="F:3-hydroxyisobutyryl-CoA hydrolase activity"/>
    <property type="evidence" value="ECO:0007669"/>
    <property type="project" value="UniProtKB-EC"/>
</dbReference>
<dbReference type="GO" id="GO:0005739">
    <property type="term" value="C:mitochondrion"/>
    <property type="evidence" value="ECO:0007669"/>
    <property type="project" value="TreeGrafter"/>
</dbReference>
<evidence type="ECO:0000313" key="5">
    <source>
        <dbReference type="EMBL" id="KAG2236819.1"/>
    </source>
</evidence>
<reference evidence="5" key="1">
    <citation type="submission" date="2021-01" db="EMBL/GenBank/DDBJ databases">
        <title>Metabolic potential, ecology and presence of endohyphal bacteria is reflected in genomic diversity of Mucoromycotina.</title>
        <authorList>
            <person name="Muszewska A."/>
            <person name="Okrasinska A."/>
            <person name="Steczkiewicz K."/>
            <person name="Drgas O."/>
            <person name="Orlowska M."/>
            <person name="Perlinska-Lenart U."/>
            <person name="Aleksandrzak-Piekarczyk T."/>
            <person name="Szatraj K."/>
            <person name="Zielenkiewicz U."/>
            <person name="Pilsyk S."/>
            <person name="Malc E."/>
            <person name="Mieczkowski P."/>
            <person name="Kruszewska J.S."/>
            <person name="Biernat P."/>
            <person name="Pawlowska J."/>
        </authorList>
    </citation>
    <scope>NUCLEOTIDE SEQUENCE</scope>
    <source>
        <strain evidence="5">WA0000018081</strain>
    </source>
</reference>
<dbReference type="InterPro" id="IPR045004">
    <property type="entry name" value="ECH_dom"/>
</dbReference>
<dbReference type="InterPro" id="IPR032259">
    <property type="entry name" value="HIBYL-CoA-H"/>
</dbReference>
<keyword evidence="6" id="KW-1185">Reference proteome</keyword>
<evidence type="ECO:0000256" key="1">
    <source>
        <dbReference type="ARBA" id="ARBA00001709"/>
    </source>
</evidence>
<dbReference type="GO" id="GO:0006574">
    <property type="term" value="P:L-valine catabolic process"/>
    <property type="evidence" value="ECO:0007669"/>
    <property type="project" value="TreeGrafter"/>
</dbReference>
<dbReference type="Pfam" id="PF16113">
    <property type="entry name" value="ECH_2"/>
    <property type="match status" value="1"/>
</dbReference>
<name>A0A8H7STR2_9FUNG</name>
<dbReference type="EC" id="3.1.2.4" evidence="2"/>
<evidence type="ECO:0000259" key="4">
    <source>
        <dbReference type="Pfam" id="PF16113"/>
    </source>
</evidence>
<dbReference type="EMBL" id="JAEPRE010000013">
    <property type="protein sequence ID" value="KAG2236819.1"/>
    <property type="molecule type" value="Genomic_DNA"/>
</dbReference>
<gene>
    <name evidence="5" type="ORF">INT48_007003</name>
</gene>
<dbReference type="Proteomes" id="UP000613177">
    <property type="component" value="Unassembled WGS sequence"/>
</dbReference>
<protein>
    <recommendedName>
        <fullName evidence="2">3-hydroxyisobutyryl-CoA hydrolase</fullName>
        <ecNumber evidence="2">3.1.2.4</ecNumber>
    </recommendedName>
</protein>
<evidence type="ECO:0000256" key="3">
    <source>
        <dbReference type="ARBA" id="ARBA00022801"/>
    </source>
</evidence>
<proteinExistence type="predicted"/>
<dbReference type="PANTHER" id="PTHR43176">
    <property type="entry name" value="3-HYDROXYISOBUTYRYL-COA HYDROLASE-RELATED"/>
    <property type="match status" value="1"/>
</dbReference>
<keyword evidence="3" id="KW-0378">Hydrolase</keyword>
<dbReference type="InterPro" id="IPR029045">
    <property type="entry name" value="ClpP/crotonase-like_dom_sf"/>
</dbReference>
<organism evidence="5 6">
    <name type="scientific">Thamnidium elegans</name>
    <dbReference type="NCBI Taxonomy" id="101142"/>
    <lineage>
        <taxon>Eukaryota</taxon>
        <taxon>Fungi</taxon>
        <taxon>Fungi incertae sedis</taxon>
        <taxon>Mucoromycota</taxon>
        <taxon>Mucoromycotina</taxon>
        <taxon>Mucoromycetes</taxon>
        <taxon>Mucorales</taxon>
        <taxon>Mucorineae</taxon>
        <taxon>Mucoraceae</taxon>
        <taxon>Thamnidium</taxon>
    </lineage>
</organism>
<dbReference type="CDD" id="cd06558">
    <property type="entry name" value="crotonase-like"/>
    <property type="match status" value="1"/>
</dbReference>